<dbReference type="GO" id="GO:0046872">
    <property type="term" value="F:metal ion binding"/>
    <property type="evidence" value="ECO:0007669"/>
    <property type="project" value="UniProtKB-KW"/>
</dbReference>
<keyword evidence="7" id="KW-0482">Metalloprotease</keyword>
<reference evidence="11" key="1">
    <citation type="submission" date="2016-10" db="EMBL/GenBank/DDBJ databases">
        <authorList>
            <person name="Varghese N."/>
        </authorList>
    </citation>
    <scope>NUCLEOTIDE SEQUENCE [LARGE SCALE GENOMIC DNA]</scope>
    <source>
        <strain evidence="11">Nsp8</strain>
    </source>
</reference>
<evidence type="ECO:0000256" key="6">
    <source>
        <dbReference type="ARBA" id="ARBA00022833"/>
    </source>
</evidence>
<evidence type="ECO:0000256" key="7">
    <source>
        <dbReference type="ARBA" id="ARBA00023049"/>
    </source>
</evidence>
<gene>
    <name evidence="10" type="ORF">SAMN05216386_1697</name>
</gene>
<keyword evidence="3" id="KW-0479">Metal-binding</keyword>
<evidence type="ECO:0000313" key="11">
    <source>
        <dbReference type="Proteomes" id="UP000183107"/>
    </source>
</evidence>
<evidence type="ECO:0000256" key="8">
    <source>
        <dbReference type="ARBA" id="ARBA00023157"/>
    </source>
</evidence>
<accession>A0A1I5BJJ5</accession>
<dbReference type="InterPro" id="IPR024079">
    <property type="entry name" value="MetalloPept_cat_dom_sf"/>
</dbReference>
<dbReference type="Gene3D" id="3.40.390.10">
    <property type="entry name" value="Collagenase (Catalytic Domain)"/>
    <property type="match status" value="1"/>
</dbReference>
<feature type="domain" description="Peptidase M43 pregnancy-associated plasma-A" evidence="9">
    <location>
        <begin position="144"/>
        <end position="286"/>
    </location>
</feature>
<sequence>MRACATMAVHRRLLDTDPNYRARRERIENLIFARKLARDRGRTGTTTIPVVVHVVYNSLVENISAEQVKSQIDVLNEDFAKRNPDLKSVPPVWSDSIGDARILFKLADRDPDGAITSGITRTSTSIVAFGDDDTVKLAVSGGTDAWPPDRYLNIWVCHLGDLLGYAQFPGGPVHTDGVVIDYRAFGTTGTAEAPFNLGRTATHEVGHWLNLFHIWGDDGMGCAGTDQVDDTPNQAGPNTGFPSFPHTTCNNGPEGDMFVNFMDYVDDRCMVMFTAGQVQRMHTALDVTRPSYLEEGKPLPVPATGWIHTDLTVAAGAPEAAGDPVVASWSEGKLCVLYLGVDHHIHALSFDDDSTFGAPARR</sequence>
<evidence type="ECO:0000256" key="5">
    <source>
        <dbReference type="ARBA" id="ARBA00022801"/>
    </source>
</evidence>
<keyword evidence="5" id="KW-0378">Hydrolase</keyword>
<organism evidence="10 11">
    <name type="scientific">Nitrosospira briensis</name>
    <dbReference type="NCBI Taxonomy" id="35799"/>
    <lineage>
        <taxon>Bacteria</taxon>
        <taxon>Pseudomonadati</taxon>
        <taxon>Pseudomonadota</taxon>
        <taxon>Betaproteobacteria</taxon>
        <taxon>Nitrosomonadales</taxon>
        <taxon>Nitrosomonadaceae</taxon>
        <taxon>Nitrosospira</taxon>
    </lineage>
</organism>
<evidence type="ECO:0000256" key="1">
    <source>
        <dbReference type="ARBA" id="ARBA00008721"/>
    </source>
</evidence>
<keyword evidence="6" id="KW-0862">Zinc</keyword>
<dbReference type="GO" id="GO:0006508">
    <property type="term" value="P:proteolysis"/>
    <property type="evidence" value="ECO:0007669"/>
    <property type="project" value="UniProtKB-KW"/>
</dbReference>
<evidence type="ECO:0000313" key="10">
    <source>
        <dbReference type="EMBL" id="SFN74847.1"/>
    </source>
</evidence>
<keyword evidence="4" id="KW-0732">Signal</keyword>
<dbReference type="Proteomes" id="UP000183107">
    <property type="component" value="Unassembled WGS sequence"/>
</dbReference>
<name>A0A1I5BJJ5_9PROT</name>
<dbReference type="GO" id="GO:0008237">
    <property type="term" value="F:metallopeptidase activity"/>
    <property type="evidence" value="ECO:0007669"/>
    <property type="project" value="UniProtKB-KW"/>
</dbReference>
<dbReference type="Pfam" id="PF05572">
    <property type="entry name" value="Peptidase_M43"/>
    <property type="match status" value="1"/>
</dbReference>
<dbReference type="CDD" id="cd04275">
    <property type="entry name" value="ZnMc_pappalysin_like"/>
    <property type="match status" value="1"/>
</dbReference>
<evidence type="ECO:0000256" key="3">
    <source>
        <dbReference type="ARBA" id="ARBA00022723"/>
    </source>
</evidence>
<dbReference type="PANTHER" id="PTHR47466">
    <property type="match status" value="1"/>
</dbReference>
<proteinExistence type="inferred from homology"/>
<comment type="similarity">
    <text evidence="1">Belongs to the peptidase M43B family.</text>
</comment>
<keyword evidence="2" id="KW-0645">Protease</keyword>
<dbReference type="SUPFAM" id="SSF55486">
    <property type="entry name" value="Metalloproteases ('zincins'), catalytic domain"/>
    <property type="match status" value="1"/>
</dbReference>
<dbReference type="EMBL" id="FOVJ01000003">
    <property type="protein sequence ID" value="SFN74847.1"/>
    <property type="molecule type" value="Genomic_DNA"/>
</dbReference>
<dbReference type="AlphaFoldDB" id="A0A1I5BJJ5"/>
<keyword evidence="11" id="KW-1185">Reference proteome</keyword>
<protein>
    <submittedName>
        <fullName evidence="10">Pregnancy-associated plasma protein-A</fullName>
    </submittedName>
</protein>
<evidence type="ECO:0000256" key="4">
    <source>
        <dbReference type="ARBA" id="ARBA00022729"/>
    </source>
</evidence>
<evidence type="ECO:0000259" key="9">
    <source>
        <dbReference type="Pfam" id="PF05572"/>
    </source>
</evidence>
<dbReference type="InterPro" id="IPR008754">
    <property type="entry name" value="Peptidase_M43"/>
</dbReference>
<dbReference type="PANTHER" id="PTHR47466:SF1">
    <property type="entry name" value="METALLOPROTEASE MEP1 (AFU_ORTHOLOGUE AFUA_1G07730)-RELATED"/>
    <property type="match status" value="1"/>
</dbReference>
<evidence type="ECO:0000256" key="2">
    <source>
        <dbReference type="ARBA" id="ARBA00022670"/>
    </source>
</evidence>
<keyword evidence="8" id="KW-1015">Disulfide bond</keyword>